<evidence type="ECO:0000313" key="2">
    <source>
        <dbReference type="EMBL" id="RBW62886.1"/>
    </source>
</evidence>
<proteinExistence type="predicted"/>
<dbReference type="GO" id="GO:0008270">
    <property type="term" value="F:zinc ion binding"/>
    <property type="evidence" value="ECO:0007669"/>
    <property type="project" value="InterPro"/>
</dbReference>
<organism evidence="2 3">
    <name type="scientific">Phaeobacter gallaeciensis</name>
    <dbReference type="NCBI Taxonomy" id="60890"/>
    <lineage>
        <taxon>Bacteria</taxon>
        <taxon>Pseudomonadati</taxon>
        <taxon>Pseudomonadota</taxon>
        <taxon>Alphaproteobacteria</taxon>
        <taxon>Rhodobacterales</taxon>
        <taxon>Roseobacteraceae</taxon>
        <taxon>Phaeobacter</taxon>
    </lineage>
</organism>
<dbReference type="EMBL" id="QOCE01000001">
    <property type="protein sequence ID" value="RBW62886.1"/>
    <property type="molecule type" value="Genomic_DNA"/>
</dbReference>
<dbReference type="Pfam" id="PF01844">
    <property type="entry name" value="HNH"/>
    <property type="match status" value="1"/>
</dbReference>
<feature type="domain" description="HNH" evidence="1">
    <location>
        <begin position="9"/>
        <end position="45"/>
    </location>
</feature>
<protein>
    <recommendedName>
        <fullName evidence="1">HNH domain-containing protein</fullName>
    </recommendedName>
</protein>
<dbReference type="GO" id="GO:0004519">
    <property type="term" value="F:endonuclease activity"/>
    <property type="evidence" value="ECO:0007669"/>
    <property type="project" value="InterPro"/>
</dbReference>
<evidence type="ECO:0000313" key="3">
    <source>
        <dbReference type="Proteomes" id="UP000252706"/>
    </source>
</evidence>
<accession>A0A366XBJ8</accession>
<gene>
    <name evidence="2" type="ORF">DS909_00135</name>
</gene>
<name>A0A366XBJ8_9RHOB</name>
<dbReference type="OrthoDB" id="5292295at2"/>
<sequence length="56" mass="6558">MCPEHSRQLATVADHVIPHRDDHGRFWFGELQSLCKFCHDSKKQREEKRALRGGGR</sequence>
<dbReference type="AlphaFoldDB" id="A0A366XBJ8"/>
<comment type="caution">
    <text evidence="2">The sequence shown here is derived from an EMBL/GenBank/DDBJ whole genome shotgun (WGS) entry which is preliminary data.</text>
</comment>
<dbReference type="Proteomes" id="UP000252706">
    <property type="component" value="Unassembled WGS sequence"/>
</dbReference>
<dbReference type="InterPro" id="IPR002711">
    <property type="entry name" value="HNH"/>
</dbReference>
<reference evidence="2 3" key="1">
    <citation type="submission" date="2018-07" db="EMBL/GenBank/DDBJ databases">
        <title>Modular assembly of carbohydrate-degrading microbial communities in the ocean.</title>
        <authorList>
            <person name="Enke T.N."/>
            <person name="Datta M.S."/>
            <person name="Schwartzman J.A."/>
            <person name="Cermak N."/>
            <person name="Schmitz D.A."/>
            <person name="Barrere J."/>
            <person name="Cordero O.X."/>
        </authorList>
    </citation>
    <scope>NUCLEOTIDE SEQUENCE [LARGE SCALE GENOMIC DNA]</scope>
    <source>
        <strain evidence="2 3">C3M10</strain>
    </source>
</reference>
<dbReference type="GO" id="GO:0003676">
    <property type="term" value="F:nucleic acid binding"/>
    <property type="evidence" value="ECO:0007669"/>
    <property type="project" value="InterPro"/>
</dbReference>
<evidence type="ECO:0000259" key="1">
    <source>
        <dbReference type="Pfam" id="PF01844"/>
    </source>
</evidence>